<evidence type="ECO:0000256" key="9">
    <source>
        <dbReference type="HAMAP-Rule" id="MF_00049"/>
    </source>
</evidence>
<feature type="short sequence motif" description="'KMSKS' region" evidence="9">
    <location>
        <begin position="620"/>
        <end position="624"/>
    </location>
</feature>
<gene>
    <name evidence="9" type="primary">leuS</name>
    <name evidence="14" type="ORF">CBW42_00235</name>
</gene>
<accession>A0A252F7E9</accession>
<dbReference type="InterPro" id="IPR001412">
    <property type="entry name" value="aa-tRNA-synth_I_CS"/>
</dbReference>
<evidence type="ECO:0000256" key="7">
    <source>
        <dbReference type="ARBA" id="ARBA00023146"/>
    </source>
</evidence>
<dbReference type="Gene3D" id="1.10.730.10">
    <property type="entry name" value="Isoleucyl-tRNA Synthetase, Domain 1"/>
    <property type="match status" value="1"/>
</dbReference>
<keyword evidence="15" id="KW-1185">Reference proteome</keyword>
<keyword evidence="4 9" id="KW-0547">Nucleotide-binding</keyword>
<dbReference type="Pfam" id="PF13603">
    <property type="entry name" value="tRNA-synt_1_2"/>
    <property type="match status" value="1"/>
</dbReference>
<comment type="similarity">
    <text evidence="1 9 10">Belongs to the class-I aminoacyl-tRNA synthetase family.</text>
</comment>
<dbReference type="SUPFAM" id="SSF52374">
    <property type="entry name" value="Nucleotidylyl transferase"/>
    <property type="match status" value="1"/>
</dbReference>
<evidence type="ECO:0000256" key="6">
    <source>
        <dbReference type="ARBA" id="ARBA00022917"/>
    </source>
</evidence>
<dbReference type="Pfam" id="PF00133">
    <property type="entry name" value="tRNA-synt_1"/>
    <property type="match status" value="2"/>
</dbReference>
<dbReference type="PROSITE" id="PS00178">
    <property type="entry name" value="AA_TRNA_LIGASE_I"/>
    <property type="match status" value="1"/>
</dbReference>
<dbReference type="GO" id="GO:0005524">
    <property type="term" value="F:ATP binding"/>
    <property type="evidence" value="ECO:0007669"/>
    <property type="project" value="UniProtKB-UniRule"/>
</dbReference>
<feature type="domain" description="Aminoacyl-tRNA synthetase class Ia" evidence="11">
    <location>
        <begin position="620"/>
        <end position="647"/>
    </location>
</feature>
<dbReference type="GO" id="GO:0004823">
    <property type="term" value="F:leucine-tRNA ligase activity"/>
    <property type="evidence" value="ECO:0007669"/>
    <property type="project" value="UniProtKB-UniRule"/>
</dbReference>
<evidence type="ECO:0000256" key="10">
    <source>
        <dbReference type="RuleBase" id="RU363035"/>
    </source>
</evidence>
<dbReference type="InterPro" id="IPR014729">
    <property type="entry name" value="Rossmann-like_a/b/a_fold"/>
</dbReference>
<evidence type="ECO:0000256" key="8">
    <source>
        <dbReference type="ARBA" id="ARBA00047469"/>
    </source>
</evidence>
<evidence type="ECO:0000256" key="3">
    <source>
        <dbReference type="ARBA" id="ARBA00022598"/>
    </source>
</evidence>
<dbReference type="GO" id="GO:0005829">
    <property type="term" value="C:cytosol"/>
    <property type="evidence" value="ECO:0007669"/>
    <property type="project" value="TreeGrafter"/>
</dbReference>
<dbReference type="FunFam" id="3.40.50.620:FF:000077">
    <property type="entry name" value="Leucine--tRNA ligase"/>
    <property type="match status" value="1"/>
</dbReference>
<evidence type="ECO:0000256" key="5">
    <source>
        <dbReference type="ARBA" id="ARBA00022840"/>
    </source>
</evidence>
<feature type="domain" description="Leucyl-tRNA synthetase editing" evidence="13">
    <location>
        <begin position="220"/>
        <end position="402"/>
    </location>
</feature>
<dbReference type="PRINTS" id="PR00985">
    <property type="entry name" value="TRNASYNTHLEU"/>
</dbReference>
<keyword evidence="5 9" id="KW-0067">ATP-binding</keyword>
<dbReference type="GO" id="GO:0006429">
    <property type="term" value="P:leucyl-tRNA aminoacylation"/>
    <property type="evidence" value="ECO:0007669"/>
    <property type="project" value="UniProtKB-UniRule"/>
</dbReference>
<protein>
    <recommendedName>
        <fullName evidence="9">Leucine--tRNA ligase</fullName>
        <ecNumber evidence="9">6.1.1.4</ecNumber>
    </recommendedName>
    <alternativeName>
        <fullName evidence="9">Leucyl-tRNA synthetase</fullName>
        <shortName evidence="9">LeuRS</shortName>
    </alternativeName>
</protein>
<dbReference type="InterPro" id="IPR013155">
    <property type="entry name" value="M/V/L/I-tRNA-synth_anticd-bd"/>
</dbReference>
<dbReference type="EMBL" id="NHOC01000001">
    <property type="protein sequence ID" value="OUM21697.1"/>
    <property type="molecule type" value="Genomic_DNA"/>
</dbReference>
<comment type="subcellular location">
    <subcellularLocation>
        <location evidence="9">Cytoplasm</location>
    </subcellularLocation>
</comment>
<dbReference type="InterPro" id="IPR009080">
    <property type="entry name" value="tRNAsynth_Ia_anticodon-bd"/>
</dbReference>
<keyword evidence="2 9" id="KW-0963">Cytoplasm</keyword>
<dbReference type="Proteomes" id="UP000194903">
    <property type="component" value="Unassembled WGS sequence"/>
</dbReference>
<proteinExistence type="inferred from homology"/>
<dbReference type="CDD" id="cd00812">
    <property type="entry name" value="LeuRS_core"/>
    <property type="match status" value="1"/>
</dbReference>
<keyword evidence="3 9" id="KW-0436">Ligase</keyword>
<feature type="domain" description="Aminoacyl-tRNA synthetase class Ia" evidence="11">
    <location>
        <begin position="12"/>
        <end position="217"/>
    </location>
</feature>
<dbReference type="InterPro" id="IPR009008">
    <property type="entry name" value="Val/Leu/Ile-tRNA-synth_edit"/>
</dbReference>
<dbReference type="InterPro" id="IPR002302">
    <property type="entry name" value="Leu-tRNA-ligase"/>
</dbReference>
<evidence type="ECO:0000259" key="11">
    <source>
        <dbReference type="Pfam" id="PF00133"/>
    </source>
</evidence>
<dbReference type="PANTHER" id="PTHR43740">
    <property type="entry name" value="LEUCYL-TRNA SYNTHETASE"/>
    <property type="match status" value="1"/>
</dbReference>
<feature type="domain" description="Methionyl/Valyl/Leucyl/Isoleucyl-tRNA synthetase anticodon-binding" evidence="12">
    <location>
        <begin position="695"/>
        <end position="803"/>
    </location>
</feature>
<organism evidence="14 15">
    <name type="scientific">Butyricicoccus porcorum</name>
    <dbReference type="NCBI Taxonomy" id="1945634"/>
    <lineage>
        <taxon>Bacteria</taxon>
        <taxon>Bacillati</taxon>
        <taxon>Bacillota</taxon>
        <taxon>Clostridia</taxon>
        <taxon>Eubacteriales</taxon>
        <taxon>Butyricicoccaceae</taxon>
        <taxon>Butyricicoccus</taxon>
    </lineage>
</organism>
<comment type="caution">
    <text evidence="14">The sequence shown here is derived from an EMBL/GenBank/DDBJ whole genome shotgun (WGS) entry which is preliminary data.</text>
</comment>
<dbReference type="FunFam" id="1.10.730.10:FF:000002">
    <property type="entry name" value="Leucine--tRNA ligase"/>
    <property type="match status" value="1"/>
</dbReference>
<dbReference type="SUPFAM" id="SSF50677">
    <property type="entry name" value="ValRS/IleRS/LeuRS editing domain"/>
    <property type="match status" value="1"/>
</dbReference>
<dbReference type="EC" id="6.1.1.4" evidence="9"/>
<keyword evidence="6 9" id="KW-0648">Protein biosynthesis</keyword>
<dbReference type="InterPro" id="IPR025709">
    <property type="entry name" value="Leu_tRNA-synth_edit"/>
</dbReference>
<evidence type="ECO:0000259" key="12">
    <source>
        <dbReference type="Pfam" id="PF08264"/>
    </source>
</evidence>
<evidence type="ECO:0000256" key="1">
    <source>
        <dbReference type="ARBA" id="ARBA00005594"/>
    </source>
</evidence>
<evidence type="ECO:0000256" key="4">
    <source>
        <dbReference type="ARBA" id="ARBA00022741"/>
    </source>
</evidence>
<dbReference type="SUPFAM" id="SSF47323">
    <property type="entry name" value="Anticodon-binding domain of a subclass of class I aminoacyl-tRNA synthetases"/>
    <property type="match status" value="1"/>
</dbReference>
<dbReference type="RefSeq" id="WP_087016610.1">
    <property type="nucleotide sequence ID" value="NZ_CP178353.1"/>
</dbReference>
<reference evidence="14 15" key="1">
    <citation type="submission" date="2017-05" db="EMBL/GenBank/DDBJ databases">
        <title>Butyricicoccus porcorum sp. nov. a butyrate-producing bacterium from the swine intestinal tract.</title>
        <authorList>
            <person name="Trachsel J."/>
            <person name="Humphrey S."/>
            <person name="Allen H.K."/>
        </authorList>
    </citation>
    <scope>NUCLEOTIDE SEQUENCE [LARGE SCALE GENOMIC DNA]</scope>
    <source>
        <strain evidence="14">BB10</strain>
    </source>
</reference>
<dbReference type="NCBIfam" id="TIGR00396">
    <property type="entry name" value="leuS_bact"/>
    <property type="match status" value="1"/>
</dbReference>
<dbReference type="InterPro" id="IPR002300">
    <property type="entry name" value="aa-tRNA-synth_Ia"/>
</dbReference>
<dbReference type="HAMAP" id="MF_00049_B">
    <property type="entry name" value="Leu_tRNA_synth_B"/>
    <property type="match status" value="1"/>
</dbReference>
<feature type="binding site" evidence="9">
    <location>
        <position position="623"/>
    </location>
    <ligand>
        <name>ATP</name>
        <dbReference type="ChEBI" id="CHEBI:30616"/>
    </ligand>
</feature>
<evidence type="ECO:0000259" key="13">
    <source>
        <dbReference type="Pfam" id="PF13603"/>
    </source>
</evidence>
<comment type="caution">
    <text evidence="9">Lacks conserved residue(s) required for the propagation of feature annotation.</text>
</comment>
<comment type="catalytic activity">
    <reaction evidence="8 9">
        <text>tRNA(Leu) + L-leucine + ATP = L-leucyl-tRNA(Leu) + AMP + diphosphate</text>
        <dbReference type="Rhea" id="RHEA:11688"/>
        <dbReference type="Rhea" id="RHEA-COMP:9613"/>
        <dbReference type="Rhea" id="RHEA-COMP:9622"/>
        <dbReference type="ChEBI" id="CHEBI:30616"/>
        <dbReference type="ChEBI" id="CHEBI:33019"/>
        <dbReference type="ChEBI" id="CHEBI:57427"/>
        <dbReference type="ChEBI" id="CHEBI:78442"/>
        <dbReference type="ChEBI" id="CHEBI:78494"/>
        <dbReference type="ChEBI" id="CHEBI:456215"/>
        <dbReference type="EC" id="6.1.1.4"/>
    </reaction>
</comment>
<evidence type="ECO:0000256" key="2">
    <source>
        <dbReference type="ARBA" id="ARBA00022490"/>
    </source>
</evidence>
<dbReference type="PANTHER" id="PTHR43740:SF2">
    <property type="entry name" value="LEUCINE--TRNA LIGASE, MITOCHONDRIAL"/>
    <property type="match status" value="1"/>
</dbReference>
<keyword evidence="7 9" id="KW-0030">Aminoacyl-tRNA synthetase</keyword>
<dbReference type="CDD" id="cd07958">
    <property type="entry name" value="Anticodon_Ia_Leu_BEm"/>
    <property type="match status" value="1"/>
</dbReference>
<evidence type="ECO:0000313" key="14">
    <source>
        <dbReference type="EMBL" id="OUM21697.1"/>
    </source>
</evidence>
<name>A0A252F7E9_9FIRM</name>
<dbReference type="Gene3D" id="3.40.50.620">
    <property type="entry name" value="HUPs"/>
    <property type="match status" value="2"/>
</dbReference>
<dbReference type="OrthoDB" id="9810365at2"/>
<evidence type="ECO:0000313" key="15">
    <source>
        <dbReference type="Proteomes" id="UP000194903"/>
    </source>
</evidence>
<dbReference type="GO" id="GO:0002161">
    <property type="term" value="F:aminoacyl-tRNA deacylase activity"/>
    <property type="evidence" value="ECO:0007669"/>
    <property type="project" value="InterPro"/>
</dbReference>
<dbReference type="AlphaFoldDB" id="A0A252F7E9"/>
<dbReference type="FunFam" id="3.40.50.620:FF:000056">
    <property type="entry name" value="Leucine--tRNA ligase"/>
    <property type="match status" value="1"/>
</dbReference>
<sequence>MEKYDFKAIEAKWQKAWDDQQAFAATNDYSKPKYYALVEFPYPSGAGLHVGHPRSYTALDIVARKRRMQGYNVLYPMGWDAFGLPTENFAIKNHVHPAEVTKQNVARFKSQLKALGLSFDWNREINTTDPEYYKWTQWIFLQLFKKGLAYKKEMAVNWCTSCKCVLANEEVVNGVCERCGSEVIRKNKSQWMLKITEYAQRLIDDLDDVDYIDRVKSQQRHWIGRSTGAEVDFKTTEGDVLTVYTTRPDTLFGATYMVISPEHPMVEKWADKLTNIDAIRAYREEAAHKSDFERTELVKDKTGVKLDGVRAINPVNGTEIPIFVSDYVLMSYGTGAIMAVPAHDDRDWAFAKKFDLPIIEVVKGGNVQEAAFTDCATGIMVNSGFLDGMTVEEAKKAITEFLTEKGVGHAKVNYKLRDWVFSRQRYWGEPIPLVKCEKCGWVPIPESELPLRLPDVDSYEPTDDGESPLASMTDWVNTTCPCCGGPAKRETDTMPQWAGSSWYFLRYMDPHNDKELASKEALEYWGPVDWYNGGMEHTTLHLLYSRFWHKFLYDIGVVPYKEPYKKRTSHGMILGQNPHSFVNLPEDEKKKLLEEFGDEKGARKHLVEKYGEMAEHPVVKMSKSLGNVVNPDETIDEYGADTMRLYEMFIGDFEKSAAWSQKAIKGCRRFVERVWALFDKVQPGDEYSKENEVAMHRTIQKVSEDIENLKMNTAIAQMMTLLNQLYDNGVNRAEYKTLLTLLNPFAPHVTEELWHMLGETDLLSLHTWPEFDEKKTVESSIEIAVQVNGKVKGKITLPMDCPKDEALAIAMADAKVQNAIAGKNVVKSIVVPNKIINLVVK</sequence>
<dbReference type="Pfam" id="PF08264">
    <property type="entry name" value="Anticodon_1"/>
    <property type="match status" value="1"/>
</dbReference>